<feature type="region of interest" description="Disordered" evidence="1">
    <location>
        <begin position="1"/>
        <end position="187"/>
    </location>
</feature>
<feature type="compositionally biased region" description="Basic and acidic residues" evidence="1">
    <location>
        <begin position="24"/>
        <end position="35"/>
    </location>
</feature>
<dbReference type="PANTHER" id="PTHR21838">
    <property type="entry name" value="COILED-COIL DOMAIN-CONTAINING PROTEIN 137"/>
    <property type="match status" value="1"/>
</dbReference>
<dbReference type="EMBL" id="CP119877">
    <property type="protein sequence ID" value="WFD33471.1"/>
    <property type="molecule type" value="Genomic_DNA"/>
</dbReference>
<feature type="compositionally biased region" description="Basic and acidic residues" evidence="1">
    <location>
        <begin position="99"/>
        <end position="155"/>
    </location>
</feature>
<dbReference type="Proteomes" id="UP001219933">
    <property type="component" value="Chromosome 1"/>
</dbReference>
<reference evidence="2" key="1">
    <citation type="submission" date="2023-03" db="EMBL/GenBank/DDBJ databases">
        <title>Mating type loci evolution in Malassezia.</title>
        <authorList>
            <person name="Coelho M.A."/>
        </authorList>
    </citation>
    <scope>NUCLEOTIDE SEQUENCE</scope>
    <source>
        <strain evidence="2">CBS 11721</strain>
    </source>
</reference>
<dbReference type="AlphaFoldDB" id="A0AAF0ENA6"/>
<feature type="compositionally biased region" description="Basic residues" evidence="1">
    <location>
        <begin position="1"/>
        <end position="12"/>
    </location>
</feature>
<dbReference type="GO" id="GO:0005634">
    <property type="term" value="C:nucleus"/>
    <property type="evidence" value="ECO:0007669"/>
    <property type="project" value="TreeGrafter"/>
</dbReference>
<feature type="compositionally biased region" description="Basic and acidic residues" evidence="1">
    <location>
        <begin position="51"/>
        <end position="80"/>
    </location>
</feature>
<evidence type="ECO:0000256" key="1">
    <source>
        <dbReference type="SAM" id="MobiDB-lite"/>
    </source>
</evidence>
<protein>
    <submittedName>
        <fullName evidence="2">Uncharacterized protein</fullName>
    </submittedName>
</protein>
<evidence type="ECO:0000313" key="2">
    <source>
        <dbReference type="EMBL" id="WFD33471.1"/>
    </source>
</evidence>
<evidence type="ECO:0000313" key="3">
    <source>
        <dbReference type="Proteomes" id="UP001219933"/>
    </source>
</evidence>
<name>A0AAF0ENA6_9BASI</name>
<organism evidence="2 3">
    <name type="scientific">Malassezia cuniculi</name>
    <dbReference type="NCBI Taxonomy" id="948313"/>
    <lineage>
        <taxon>Eukaryota</taxon>
        <taxon>Fungi</taxon>
        <taxon>Dikarya</taxon>
        <taxon>Basidiomycota</taxon>
        <taxon>Ustilaginomycotina</taxon>
        <taxon>Malasseziomycetes</taxon>
        <taxon>Malasseziales</taxon>
        <taxon>Malasseziaceae</taxon>
        <taxon>Malassezia</taxon>
    </lineage>
</organism>
<accession>A0AAF0ENA6</accession>
<gene>
    <name evidence="2" type="ORF">MCUN1_000284</name>
</gene>
<proteinExistence type="predicted"/>
<keyword evidence="3" id="KW-1185">Reference proteome</keyword>
<dbReference type="PANTHER" id="PTHR21838:SF2">
    <property type="entry name" value="COILED-COIL DOMAIN-CONTAINING PROTEIN 137"/>
    <property type="match status" value="1"/>
</dbReference>
<sequence>MPHKRAKLSTRRAQRESTGVDLAPKADRSKERDMPRSAMLVFRQPPPPSSSRHESSSKASSKESDAKDSDAEQLRIRPGEKISAFNRRVESAFATKINETARKENRSESNKRKRQKNLERLRAKKLAKDPIAARRAEEALDFKKAPTTRSVREVAEAPPTLTARPKIRKPRDQVGPSPARQRILDEERERVVQQYRALKKSRIGE</sequence>
<dbReference type="InterPro" id="IPR026680">
    <property type="entry name" value="CCDC137"/>
</dbReference>